<accession>A0A3G4ZNU1</accession>
<reference evidence="3" key="1">
    <citation type="submission" date="2018-10" db="EMBL/GenBank/DDBJ databases">
        <title>Hidden diversity of soil giant viruses.</title>
        <authorList>
            <person name="Schulz F."/>
            <person name="Alteio L."/>
            <person name="Goudeau D."/>
            <person name="Ryan E.M."/>
            <person name="Malmstrom R.R."/>
            <person name="Blanchard J."/>
            <person name="Woyke T."/>
        </authorList>
    </citation>
    <scope>NUCLEOTIDE SEQUENCE</scope>
    <source>
        <strain evidence="3">TEV1</strain>
    </source>
</reference>
<feature type="region of interest" description="Disordered" evidence="1">
    <location>
        <begin position="181"/>
        <end position="200"/>
    </location>
</feature>
<dbReference type="InterPro" id="IPR051849">
    <property type="entry name" value="GAG-degrading_sulfatase"/>
</dbReference>
<dbReference type="InterPro" id="IPR000917">
    <property type="entry name" value="Sulfatase_N"/>
</dbReference>
<feature type="compositionally biased region" description="Polar residues" evidence="1">
    <location>
        <begin position="187"/>
        <end position="199"/>
    </location>
</feature>
<dbReference type="PANTHER" id="PTHR46615">
    <property type="entry name" value="ARYLSULFATASE K"/>
    <property type="match status" value="1"/>
</dbReference>
<dbReference type="GO" id="GO:0015024">
    <property type="term" value="F:glucuronate-2-sulfatase activity"/>
    <property type="evidence" value="ECO:0007669"/>
    <property type="project" value="TreeGrafter"/>
</dbReference>
<protein>
    <submittedName>
        <fullName evidence="3">DUF229 domain-containing protein</fullName>
    </submittedName>
</protein>
<gene>
    <name evidence="3" type="ORF">Terrestrivirus1_13</name>
</gene>
<dbReference type="Pfam" id="PF00884">
    <property type="entry name" value="Sulfatase"/>
    <property type="match status" value="1"/>
</dbReference>
<dbReference type="EMBL" id="MK071979">
    <property type="protein sequence ID" value="AYV75139.1"/>
    <property type="molecule type" value="Genomic_DNA"/>
</dbReference>
<evidence type="ECO:0000256" key="1">
    <source>
        <dbReference type="SAM" id="MobiDB-lite"/>
    </source>
</evidence>
<dbReference type="PANTHER" id="PTHR46615:SF1">
    <property type="entry name" value="ARYLSULFATASE K"/>
    <property type="match status" value="1"/>
</dbReference>
<dbReference type="SUPFAM" id="SSF53649">
    <property type="entry name" value="Alkaline phosphatase-like"/>
    <property type="match status" value="1"/>
</dbReference>
<organism evidence="3">
    <name type="scientific">Terrestrivirus sp</name>
    <dbReference type="NCBI Taxonomy" id="2487775"/>
    <lineage>
        <taxon>Viruses</taxon>
        <taxon>Varidnaviria</taxon>
        <taxon>Bamfordvirae</taxon>
        <taxon>Nucleocytoviricota</taxon>
        <taxon>Megaviricetes</taxon>
        <taxon>Imitervirales</taxon>
        <taxon>Mimiviridae</taxon>
        <taxon>Klosneuvirinae</taxon>
    </lineage>
</organism>
<dbReference type="InterPro" id="IPR017850">
    <property type="entry name" value="Alkaline_phosphatase_core_sf"/>
</dbReference>
<name>A0A3G4ZNU1_9VIRU</name>
<feature type="domain" description="Sulfatase N-terminal" evidence="2">
    <location>
        <begin position="19"/>
        <end position="399"/>
    </location>
</feature>
<dbReference type="GO" id="GO:0004065">
    <property type="term" value="F:arylsulfatase activity"/>
    <property type="evidence" value="ECO:0007669"/>
    <property type="project" value="TreeGrafter"/>
</dbReference>
<evidence type="ECO:0000259" key="2">
    <source>
        <dbReference type="Pfam" id="PF00884"/>
    </source>
</evidence>
<evidence type="ECO:0000313" key="3">
    <source>
        <dbReference type="EMBL" id="AYV75139.1"/>
    </source>
</evidence>
<sequence>MNKEKSEKSDKSSRDHARPNFLFILVDEMRFPPVYETPEIKKWRKEFLVGQNKLRAEGFEFLNHYTAATACAPARTSLFTGQYETLTGVNSTDGAAKSPFDPDMFWLDPNTVPITGEYFAKAGYLTFYKGKWHVSDEDILIPGTKNAYPSYYQSDGVPNPEATRTYKKANRLKKFGWEGWVGPEPHGQSSRNSGSSAATGLSGRDVVYTEEIIDLIQGLDKLHTENPWFMVASLVNPHDIALLGDLTSINPDFNFAIDPSVPFIPPAPTANEDLSTKPTSQADYKAKYQLGFQPTQDTNMYRQFYYSLNLTVDRNINRILEALEYSRFNENTVVVFTSDHGDYTGAHGLFQKWYTAYEEAIKIPLIIKVPKSSNLNKGKSTDMLTSAVDVLPTLLGLAKINVDKVQLELSASHNEVHRLVGRDLSKLILNKGPILRANEPVLFITNDNVLKGPNQLSFAGTYYQSVTQPTSIQTVVVKVPTHLGEKLYKYSRYFDNPQFWSNPGFQDVVSIPQQPGLSPGPNLSVNMVTTITKSVPEADQFEMYNLTDDPYEQQNLVNPAFATAQSAILQPLLLNVLKEQVTQKCLLPRSGVVPGSTNTIARDTYTGARPS</sequence>
<proteinExistence type="predicted"/>
<dbReference type="Gene3D" id="3.40.720.10">
    <property type="entry name" value="Alkaline Phosphatase, subunit A"/>
    <property type="match status" value="1"/>
</dbReference>